<accession>A0A0G4EBD0</accession>
<dbReference type="VEuPathDB" id="CryptoDB:Vbra_20118"/>
<dbReference type="OrthoDB" id="5976022at2759"/>
<dbReference type="AlphaFoldDB" id="A0A0G4EBD0"/>
<protein>
    <recommendedName>
        <fullName evidence="2">Calcineurin-like phosphoesterase domain-containing protein</fullName>
    </recommendedName>
</protein>
<dbReference type="GO" id="GO:0016787">
    <property type="term" value="F:hydrolase activity"/>
    <property type="evidence" value="ECO:0007669"/>
    <property type="project" value="InterPro"/>
</dbReference>
<dbReference type="PANTHER" id="PTHR46546">
    <property type="entry name" value="SHEWANELLA-LIKE PROTEIN PHOSPHATASE 1"/>
    <property type="match status" value="1"/>
</dbReference>
<evidence type="ECO:0000259" key="2">
    <source>
        <dbReference type="Pfam" id="PF00149"/>
    </source>
</evidence>
<dbReference type="STRING" id="1169540.A0A0G4EBD0"/>
<proteinExistence type="predicted"/>
<dbReference type="SUPFAM" id="SSF56300">
    <property type="entry name" value="Metallo-dependent phosphatases"/>
    <property type="match status" value="1"/>
</dbReference>
<evidence type="ECO:0000256" key="1">
    <source>
        <dbReference type="SAM" id="MobiDB-lite"/>
    </source>
</evidence>
<feature type="domain" description="Calcineurin-like phosphoesterase" evidence="2">
    <location>
        <begin position="42"/>
        <end position="185"/>
    </location>
</feature>
<dbReference type="Gene3D" id="3.60.21.10">
    <property type="match status" value="1"/>
</dbReference>
<dbReference type="PANTHER" id="PTHR46546:SF4">
    <property type="entry name" value="SHEWANELLA-LIKE PROTEIN PHOSPHATASE 1"/>
    <property type="match status" value="1"/>
</dbReference>
<keyword evidence="4" id="KW-1185">Reference proteome</keyword>
<dbReference type="EMBL" id="CDMY01000113">
    <property type="protein sequence ID" value="CEL92811.1"/>
    <property type="molecule type" value="Genomic_DNA"/>
</dbReference>
<dbReference type="Pfam" id="PF00149">
    <property type="entry name" value="Metallophos"/>
    <property type="match status" value="1"/>
</dbReference>
<reference evidence="3 4" key="1">
    <citation type="submission" date="2014-11" db="EMBL/GenBank/DDBJ databases">
        <authorList>
            <person name="Zhu J."/>
            <person name="Qi W."/>
            <person name="Song R."/>
        </authorList>
    </citation>
    <scope>NUCLEOTIDE SEQUENCE [LARGE SCALE GENOMIC DNA]</scope>
</reference>
<feature type="region of interest" description="Disordered" evidence="1">
    <location>
        <begin position="308"/>
        <end position="344"/>
    </location>
</feature>
<dbReference type="InterPro" id="IPR029052">
    <property type="entry name" value="Metallo-depent_PP-like"/>
</dbReference>
<evidence type="ECO:0000313" key="3">
    <source>
        <dbReference type="EMBL" id="CEL92811.1"/>
    </source>
</evidence>
<dbReference type="InterPro" id="IPR004843">
    <property type="entry name" value="Calcineurin-like_PHP"/>
</dbReference>
<gene>
    <name evidence="3" type="ORF">Vbra_20118</name>
</gene>
<name>A0A0G4EBD0_VITBC</name>
<dbReference type="InParanoid" id="A0A0G4EBD0"/>
<dbReference type="FunCoup" id="A0A0G4EBD0">
    <property type="interactions" value="10"/>
</dbReference>
<dbReference type="OMA" id="SHWMRGL"/>
<evidence type="ECO:0000313" key="4">
    <source>
        <dbReference type="Proteomes" id="UP000041254"/>
    </source>
</evidence>
<sequence>MLDGSVGEGTVLVQEGKEGKVYSDDGPGEVAGEAPSQWWPSTIYALGDIHGDAMNTLLLLHAAGVVNSSAHWIAKDALLIQTGDIVDRGPDSRELYEYFMLLDTQARQQGGRLVQLLGNHEALNLCNVLVYVSPAEFETYGGAEQRALEFSERGEIGRKLRSLDSAVVYNDILFVHAGLLPKFAQLGLDAVNEGVRRELGAACSVEGSVFTGERGPLWDRVLATSAESRACPLLDQTLAAVAAKRMVVGHTVTQSGRIELRCDGKLVKIDGGLSRYIMNRPVLLEIRAGDGWYQKWLEVNATTRQPILHTQPLPISDGDTQAADDEQQRQGSAGSDESTVIQLI</sequence>
<organism evidence="3 4">
    <name type="scientific">Vitrella brassicaformis (strain CCMP3155)</name>
    <dbReference type="NCBI Taxonomy" id="1169540"/>
    <lineage>
        <taxon>Eukaryota</taxon>
        <taxon>Sar</taxon>
        <taxon>Alveolata</taxon>
        <taxon>Colpodellida</taxon>
        <taxon>Vitrellaceae</taxon>
        <taxon>Vitrella</taxon>
    </lineage>
</organism>
<dbReference type="Proteomes" id="UP000041254">
    <property type="component" value="Unassembled WGS sequence"/>
</dbReference>
<dbReference type="PhylomeDB" id="A0A0G4EBD0"/>
<feature type="compositionally biased region" description="Polar residues" evidence="1">
    <location>
        <begin position="329"/>
        <end position="344"/>
    </location>
</feature>